<evidence type="ECO:0000259" key="2">
    <source>
        <dbReference type="Pfam" id="PF03413"/>
    </source>
</evidence>
<organism evidence="3 4">
    <name type="scientific">Rhizobium terricola</name>
    <dbReference type="NCBI Taxonomy" id="2728849"/>
    <lineage>
        <taxon>Bacteria</taxon>
        <taxon>Pseudomonadati</taxon>
        <taxon>Pseudomonadota</taxon>
        <taxon>Alphaproteobacteria</taxon>
        <taxon>Hyphomicrobiales</taxon>
        <taxon>Rhizobiaceae</taxon>
        <taxon>Rhizobium/Agrobacterium group</taxon>
        <taxon>Rhizobium</taxon>
    </lineage>
</organism>
<dbReference type="Proteomes" id="UP000541470">
    <property type="component" value="Unassembled WGS sequence"/>
</dbReference>
<dbReference type="RefSeq" id="WP_169586669.1">
    <property type="nucleotide sequence ID" value="NZ_JABBGK010000001.1"/>
</dbReference>
<protein>
    <recommendedName>
        <fullName evidence="2">PepSY domain-containing protein</fullName>
    </recommendedName>
</protein>
<feature type="chain" id="PRO_5031330079" description="PepSY domain-containing protein" evidence="1">
    <location>
        <begin position="23"/>
        <end position="103"/>
    </location>
</feature>
<dbReference type="AlphaFoldDB" id="A0A7Y0ASX3"/>
<proteinExistence type="predicted"/>
<reference evidence="3 4" key="1">
    <citation type="submission" date="2020-04" db="EMBL/GenBank/DDBJ databases">
        <title>Rhizobium sp. S-51 isolated from soil.</title>
        <authorList>
            <person name="Dahal R.H."/>
        </authorList>
    </citation>
    <scope>NUCLEOTIDE SEQUENCE [LARGE SCALE GENOMIC DNA]</scope>
    <source>
        <strain evidence="3 4">S-51</strain>
    </source>
</reference>
<sequence>MQASILPAILALSLAQPAAARADDNDEDTHEAIRAAVDRGEAKPLAELRRIVLKRFTGEIVSVKLDREKKQLIYEFRVLRGDGHVLEVEVQAATGEILEIENE</sequence>
<dbReference type="InterPro" id="IPR025711">
    <property type="entry name" value="PepSY"/>
</dbReference>
<dbReference type="Pfam" id="PF03413">
    <property type="entry name" value="PepSY"/>
    <property type="match status" value="1"/>
</dbReference>
<dbReference type="EMBL" id="JABBGK010000001">
    <property type="protein sequence ID" value="NML72844.1"/>
    <property type="molecule type" value="Genomic_DNA"/>
</dbReference>
<feature type="domain" description="PepSY" evidence="2">
    <location>
        <begin position="44"/>
        <end position="101"/>
    </location>
</feature>
<keyword evidence="4" id="KW-1185">Reference proteome</keyword>
<dbReference type="Gene3D" id="3.10.450.40">
    <property type="match status" value="1"/>
</dbReference>
<evidence type="ECO:0000313" key="3">
    <source>
        <dbReference type="EMBL" id="NML72844.1"/>
    </source>
</evidence>
<evidence type="ECO:0000313" key="4">
    <source>
        <dbReference type="Proteomes" id="UP000541470"/>
    </source>
</evidence>
<feature type="signal peptide" evidence="1">
    <location>
        <begin position="1"/>
        <end position="22"/>
    </location>
</feature>
<name>A0A7Y0ASX3_9HYPH</name>
<comment type="caution">
    <text evidence="3">The sequence shown here is derived from an EMBL/GenBank/DDBJ whole genome shotgun (WGS) entry which is preliminary data.</text>
</comment>
<gene>
    <name evidence="3" type="ORF">HHL25_01770</name>
</gene>
<keyword evidence="1" id="KW-0732">Signal</keyword>
<accession>A0A7Y0ASX3</accession>
<evidence type="ECO:0000256" key="1">
    <source>
        <dbReference type="SAM" id="SignalP"/>
    </source>
</evidence>